<dbReference type="EMBL" id="CP020371">
    <property type="protein sequence ID" value="AUB85322.1"/>
    <property type="molecule type" value="Genomic_DNA"/>
</dbReference>
<organism evidence="6 7">
    <name type="scientific">Candidatus Thiodictyon syntrophicum</name>
    <dbReference type="NCBI Taxonomy" id="1166950"/>
    <lineage>
        <taxon>Bacteria</taxon>
        <taxon>Pseudomonadati</taxon>
        <taxon>Pseudomonadota</taxon>
        <taxon>Gammaproteobacteria</taxon>
        <taxon>Chromatiales</taxon>
        <taxon>Chromatiaceae</taxon>
        <taxon>Thiodictyon</taxon>
    </lineage>
</organism>
<dbReference type="KEGG" id="tsy:THSYN_29200"/>
<geneLocation type="plasmid" evidence="7">
    <name>pts417</name>
</geneLocation>
<keyword evidence="2" id="KW-1003">Cell membrane</keyword>
<keyword evidence="4 6" id="KW-0808">Transferase</keyword>
<keyword evidence="5" id="KW-0472">Membrane</keyword>
<gene>
    <name evidence="6" type="ORF">THSYN_29200</name>
</gene>
<keyword evidence="6" id="KW-0614">Plasmid</keyword>
<evidence type="ECO:0000256" key="5">
    <source>
        <dbReference type="ARBA" id="ARBA00023136"/>
    </source>
</evidence>
<dbReference type="PANTHER" id="PTHR43646:SF2">
    <property type="entry name" value="GLYCOSYLTRANSFERASE 2-LIKE DOMAIN-CONTAINING PROTEIN"/>
    <property type="match status" value="1"/>
</dbReference>
<sequence>MRERCARTAACLPGAQIIVCEPDDLVARAAPPLPEGWQLVRAPRGRGTQCNGGARAAAGELLMFLHDDTDLPRDAAMVLAAAFRDPGIGMACFRLAFDRRHWLLNAYAWGSRFESRLTTFGDQAMTIRRDLFDAVGGFPDWPLFEDVELARRVRQCSHQCSRIAKLPSAVTTSASRFLANGPARQQLANGLLLARFLLGAPPARLAAIYERQRGALPRGDAA</sequence>
<name>A0A2K8UIH3_9GAMM</name>
<keyword evidence="7" id="KW-1185">Reference proteome</keyword>
<protein>
    <submittedName>
        <fullName evidence="6">Glycosyl transferase family 2</fullName>
    </submittedName>
</protein>
<evidence type="ECO:0000313" key="7">
    <source>
        <dbReference type="Proteomes" id="UP000232638"/>
    </source>
</evidence>
<evidence type="ECO:0000256" key="2">
    <source>
        <dbReference type="ARBA" id="ARBA00022475"/>
    </source>
</evidence>
<evidence type="ECO:0000313" key="6">
    <source>
        <dbReference type="EMBL" id="AUB85322.1"/>
    </source>
</evidence>
<accession>A0A2K8UIH3</accession>
<evidence type="ECO:0000256" key="3">
    <source>
        <dbReference type="ARBA" id="ARBA00022676"/>
    </source>
</evidence>
<dbReference type="OrthoDB" id="5291101at2"/>
<evidence type="ECO:0000256" key="1">
    <source>
        <dbReference type="ARBA" id="ARBA00004236"/>
    </source>
</evidence>
<dbReference type="Gene3D" id="3.90.550.10">
    <property type="entry name" value="Spore Coat Polysaccharide Biosynthesis Protein SpsA, Chain A"/>
    <property type="match status" value="1"/>
</dbReference>
<keyword evidence="3" id="KW-0328">Glycosyltransferase</keyword>
<dbReference type="PANTHER" id="PTHR43646">
    <property type="entry name" value="GLYCOSYLTRANSFERASE"/>
    <property type="match status" value="1"/>
</dbReference>
<reference evidence="6 7" key="1">
    <citation type="submission" date="2017-03" db="EMBL/GenBank/DDBJ databases">
        <title>Complete genome sequence of Candidatus 'Thiodictyon syntrophicum' sp. nov. strain Cad16T, a photolithoautotroph purple sulfur bacterium isolated from an alpine meromictic lake.</title>
        <authorList>
            <person name="Luedin S.M."/>
            <person name="Pothier J.F."/>
            <person name="Danza F."/>
            <person name="Storelli N."/>
            <person name="Wittwer M."/>
            <person name="Tonolla M."/>
        </authorList>
    </citation>
    <scope>NUCLEOTIDE SEQUENCE [LARGE SCALE GENOMIC DNA]</scope>
    <source>
        <strain evidence="6 7">Cad16T</strain>
        <plasmid evidence="7">Plasmid pts417</plasmid>
    </source>
</reference>
<dbReference type="InterPro" id="IPR029044">
    <property type="entry name" value="Nucleotide-diphossugar_trans"/>
</dbReference>
<dbReference type="GO" id="GO:0005886">
    <property type="term" value="C:plasma membrane"/>
    <property type="evidence" value="ECO:0007669"/>
    <property type="project" value="UniProtKB-SubCell"/>
</dbReference>
<dbReference type="Proteomes" id="UP000232638">
    <property type="component" value="Plasmid pTs417"/>
</dbReference>
<evidence type="ECO:0000256" key="4">
    <source>
        <dbReference type="ARBA" id="ARBA00022679"/>
    </source>
</evidence>
<dbReference type="SUPFAM" id="SSF53448">
    <property type="entry name" value="Nucleotide-diphospho-sugar transferases"/>
    <property type="match status" value="1"/>
</dbReference>
<proteinExistence type="predicted"/>
<comment type="subcellular location">
    <subcellularLocation>
        <location evidence="1">Cell membrane</location>
    </subcellularLocation>
</comment>
<dbReference type="GO" id="GO:0016757">
    <property type="term" value="F:glycosyltransferase activity"/>
    <property type="evidence" value="ECO:0007669"/>
    <property type="project" value="UniProtKB-KW"/>
</dbReference>
<dbReference type="AlphaFoldDB" id="A0A2K8UIH3"/>